<proteinExistence type="predicted"/>
<accession>A0ABV6MG84</accession>
<evidence type="ECO:0000256" key="1">
    <source>
        <dbReference type="SAM" id="Phobius"/>
    </source>
</evidence>
<feature type="transmembrane region" description="Helical" evidence="1">
    <location>
        <begin position="56"/>
        <end position="76"/>
    </location>
</feature>
<feature type="transmembrane region" description="Helical" evidence="1">
    <location>
        <begin position="181"/>
        <end position="202"/>
    </location>
</feature>
<evidence type="ECO:0008006" key="4">
    <source>
        <dbReference type="Google" id="ProtNLM"/>
    </source>
</evidence>
<dbReference type="RefSeq" id="WP_377261728.1">
    <property type="nucleotide sequence ID" value="NZ_JBHLUH010000089.1"/>
</dbReference>
<dbReference type="Proteomes" id="UP001589867">
    <property type="component" value="Unassembled WGS sequence"/>
</dbReference>
<keyword evidence="1" id="KW-0812">Transmembrane</keyword>
<comment type="caution">
    <text evidence="2">The sequence shown here is derived from an EMBL/GenBank/DDBJ whole genome shotgun (WGS) entry which is preliminary data.</text>
</comment>
<reference evidence="2 3" key="1">
    <citation type="submission" date="2024-09" db="EMBL/GenBank/DDBJ databases">
        <authorList>
            <person name="Sun Q."/>
            <person name="Mori K."/>
        </authorList>
    </citation>
    <scope>NUCLEOTIDE SEQUENCE [LARGE SCALE GENOMIC DNA]</scope>
    <source>
        <strain evidence="2 3">TBRC 3947</strain>
    </source>
</reference>
<evidence type="ECO:0000313" key="3">
    <source>
        <dbReference type="Proteomes" id="UP001589867"/>
    </source>
</evidence>
<organism evidence="2 3">
    <name type="scientific">Phytohabitans kaempferiae</name>
    <dbReference type="NCBI Taxonomy" id="1620943"/>
    <lineage>
        <taxon>Bacteria</taxon>
        <taxon>Bacillati</taxon>
        <taxon>Actinomycetota</taxon>
        <taxon>Actinomycetes</taxon>
        <taxon>Micromonosporales</taxon>
        <taxon>Micromonosporaceae</taxon>
    </lineage>
</organism>
<name>A0ABV6MG84_9ACTN</name>
<feature type="transmembrane region" description="Helical" evidence="1">
    <location>
        <begin position="120"/>
        <end position="139"/>
    </location>
</feature>
<keyword evidence="1" id="KW-1133">Transmembrane helix</keyword>
<gene>
    <name evidence="2" type="ORF">ACFFIA_39655</name>
</gene>
<keyword evidence="3" id="KW-1185">Reference proteome</keyword>
<feature type="transmembrane region" description="Helical" evidence="1">
    <location>
        <begin position="15"/>
        <end position="35"/>
    </location>
</feature>
<dbReference type="EMBL" id="JBHLUH010000089">
    <property type="protein sequence ID" value="MFC0533738.1"/>
    <property type="molecule type" value="Genomic_DNA"/>
</dbReference>
<protein>
    <recommendedName>
        <fullName evidence="4">Integral membrane protein</fullName>
    </recommendedName>
</protein>
<keyword evidence="1" id="KW-0472">Membrane</keyword>
<sequence length="256" mass="28196">MGEWFRHTIVDTGRLSLFSFFAAMMVGFFGIRFSTRMIRAGVRWWPGNVTPGGLHIHHAVFGIGLMLIGGITGFAIDPDLTGWRSVAAAVFGLGSALVLDEFALILRLRDVYWSREGRESVTAVFVACAVTGLLVLGVLPENITELVRADDRGGLAGWAAGIALAAFNLGLAVLTVLKGKLWTGLIGLFFPILLYVGVIRLARPKSPWARWRYHRPGERPARKLARAQRREERFHQPVARLGDRLSNLIAGRPDQA</sequence>
<feature type="transmembrane region" description="Helical" evidence="1">
    <location>
        <begin position="155"/>
        <end position="174"/>
    </location>
</feature>
<feature type="transmembrane region" description="Helical" evidence="1">
    <location>
        <begin position="88"/>
        <end position="108"/>
    </location>
</feature>
<evidence type="ECO:0000313" key="2">
    <source>
        <dbReference type="EMBL" id="MFC0533738.1"/>
    </source>
</evidence>